<evidence type="ECO:0000256" key="3">
    <source>
        <dbReference type="ARBA" id="ARBA00022840"/>
    </source>
</evidence>
<comment type="caution">
    <text evidence="7">The sequence shown here is derived from an EMBL/GenBank/DDBJ whole genome shotgun (WGS) entry which is preliminary data.</text>
</comment>
<evidence type="ECO:0000259" key="6">
    <source>
        <dbReference type="PROSITE" id="PS50975"/>
    </source>
</evidence>
<organism evidence="7 8">
    <name type="scientific">Halobacillus campisalis</name>
    <dbReference type="NCBI Taxonomy" id="435909"/>
    <lineage>
        <taxon>Bacteria</taxon>
        <taxon>Bacillati</taxon>
        <taxon>Bacillota</taxon>
        <taxon>Bacilli</taxon>
        <taxon>Bacillales</taxon>
        <taxon>Bacillaceae</taxon>
        <taxon>Halobacillus</taxon>
    </lineage>
</organism>
<dbReference type="Gene3D" id="3.30.470.20">
    <property type="entry name" value="ATP-grasp fold, B domain"/>
    <property type="match status" value="1"/>
</dbReference>
<dbReference type="EMBL" id="JBHTBY010000017">
    <property type="protein sequence ID" value="MFC7322575.1"/>
    <property type="molecule type" value="Genomic_DNA"/>
</dbReference>
<dbReference type="RefSeq" id="WP_289214952.1">
    <property type="nucleotide sequence ID" value="NZ_JAPVRC010000002.1"/>
</dbReference>
<evidence type="ECO:0000256" key="5">
    <source>
        <dbReference type="SAM" id="MobiDB-lite"/>
    </source>
</evidence>
<feature type="domain" description="ATP-grasp" evidence="6">
    <location>
        <begin position="152"/>
        <end position="347"/>
    </location>
</feature>
<evidence type="ECO:0000256" key="1">
    <source>
        <dbReference type="ARBA" id="ARBA00022598"/>
    </source>
</evidence>
<keyword evidence="3 4" id="KW-0067">ATP-binding</keyword>
<dbReference type="InterPro" id="IPR011761">
    <property type="entry name" value="ATP-grasp"/>
</dbReference>
<evidence type="ECO:0000256" key="2">
    <source>
        <dbReference type="ARBA" id="ARBA00022741"/>
    </source>
</evidence>
<reference evidence="8" key="1">
    <citation type="journal article" date="2019" name="Int. J. Syst. Evol. Microbiol.">
        <title>The Global Catalogue of Microorganisms (GCM) 10K type strain sequencing project: providing services to taxonomists for standard genome sequencing and annotation.</title>
        <authorList>
            <consortium name="The Broad Institute Genomics Platform"/>
            <consortium name="The Broad Institute Genome Sequencing Center for Infectious Disease"/>
            <person name="Wu L."/>
            <person name="Ma J."/>
        </authorList>
    </citation>
    <scope>NUCLEOTIDE SEQUENCE [LARGE SCALE GENOMIC DNA]</scope>
    <source>
        <strain evidence="8">CCUG 73951</strain>
    </source>
</reference>
<dbReference type="PANTHER" id="PTHR43585:SF2">
    <property type="entry name" value="ATP-GRASP ENZYME FSQD"/>
    <property type="match status" value="1"/>
</dbReference>
<dbReference type="PANTHER" id="PTHR43585">
    <property type="entry name" value="FUMIPYRROLE BIOSYNTHESIS PROTEIN C"/>
    <property type="match status" value="1"/>
</dbReference>
<accession>A0ABW2K6V9</accession>
<protein>
    <submittedName>
        <fullName evidence="7">Acetyl-CoA carboxylase biotin carboxylase subunit family protein</fullName>
    </submittedName>
</protein>
<sequence>MPVSNREANFKLNNQNDRERVNSRKLGPLQINHERPQKGAKVALIGWSIPTIEAIQQIKRPYIVISHEGYKEYAEQHEIPFLSWDFGKPNHYQEVYERSAELFDQLVSIDVGHTISVFEELVEWAGALNARLREDPAVFDHSILFRDKAMMKRRAHLGGLKVGVFEEVENKEEVRRFFKRVNYSLLKNHQNEDADPIHFKALNKAGAAGHRMIFSEEDIENKLAEQSFPGLVESHLSGMEISCEVFIYKGEILFLNMTEYVKLGYSSMVPPSEAIEHYRPYIHKEVEKLIQAFDIQFGMIHPEFFITDTEEIYFGEVAYRIPGGHIFELIQKVYGFNPFGAHILCCDPHTTLEELEKFLPKEVKPNGHAGSFLVYPRKKNATRVQVPRDLEEHPSFERHTLYKPTTAKFQDTDEGYGNHLGTVFFHGEDSGEISQLLTDYVDYDFYV</sequence>
<dbReference type="SUPFAM" id="SSF56059">
    <property type="entry name" value="Glutathione synthetase ATP-binding domain-like"/>
    <property type="match status" value="1"/>
</dbReference>
<name>A0ABW2K6V9_9BACI</name>
<proteinExistence type="predicted"/>
<evidence type="ECO:0000313" key="8">
    <source>
        <dbReference type="Proteomes" id="UP001596494"/>
    </source>
</evidence>
<feature type="region of interest" description="Disordered" evidence="5">
    <location>
        <begin position="1"/>
        <end position="24"/>
    </location>
</feature>
<dbReference type="PROSITE" id="PS50975">
    <property type="entry name" value="ATP_GRASP"/>
    <property type="match status" value="1"/>
</dbReference>
<dbReference type="Proteomes" id="UP001596494">
    <property type="component" value="Unassembled WGS sequence"/>
</dbReference>
<dbReference type="InterPro" id="IPR052032">
    <property type="entry name" value="ATP-dep_AA_Ligase"/>
</dbReference>
<keyword evidence="2 4" id="KW-0547">Nucleotide-binding</keyword>
<gene>
    <name evidence="7" type="ORF">ACFQMN_17055</name>
</gene>
<evidence type="ECO:0000256" key="4">
    <source>
        <dbReference type="PROSITE-ProRule" id="PRU00409"/>
    </source>
</evidence>
<evidence type="ECO:0000313" key="7">
    <source>
        <dbReference type="EMBL" id="MFC7322575.1"/>
    </source>
</evidence>
<keyword evidence="8" id="KW-1185">Reference proteome</keyword>
<keyword evidence="1" id="KW-0436">Ligase</keyword>